<keyword evidence="1" id="KW-0663">Pyridoxal phosphate</keyword>
<evidence type="ECO:0000313" key="3">
    <source>
        <dbReference type="Proteomes" id="UP001597273"/>
    </source>
</evidence>
<dbReference type="Proteomes" id="UP001597273">
    <property type="component" value="Unassembled WGS sequence"/>
</dbReference>
<accession>A0ABW4QF03</accession>
<comment type="similarity">
    <text evidence="1">Belongs to the DegT/DnrJ/EryC1 family.</text>
</comment>
<reference evidence="3" key="1">
    <citation type="journal article" date="2019" name="Int. J. Syst. Evol. Microbiol.">
        <title>The Global Catalogue of Microorganisms (GCM) 10K type strain sequencing project: providing services to taxonomists for standard genome sequencing and annotation.</title>
        <authorList>
            <consortium name="The Broad Institute Genomics Platform"/>
            <consortium name="The Broad Institute Genome Sequencing Center for Infectious Disease"/>
            <person name="Wu L."/>
            <person name="Ma J."/>
        </authorList>
    </citation>
    <scope>NUCLEOTIDE SEQUENCE [LARGE SCALE GENOMIC DNA]</scope>
    <source>
        <strain evidence="3">CGMCC 1.15475</strain>
    </source>
</reference>
<dbReference type="Pfam" id="PF01041">
    <property type="entry name" value="DegT_DnrJ_EryC1"/>
    <property type="match status" value="1"/>
</dbReference>
<dbReference type="RefSeq" id="WP_204890805.1">
    <property type="nucleotide sequence ID" value="NZ_JBHUFW010000004.1"/>
</dbReference>
<dbReference type="InterPro" id="IPR015421">
    <property type="entry name" value="PyrdxlP-dep_Trfase_major"/>
</dbReference>
<protein>
    <submittedName>
        <fullName evidence="2">DegT/DnrJ/EryC1/StrS family aminotransferase</fullName>
    </submittedName>
</protein>
<evidence type="ECO:0000313" key="2">
    <source>
        <dbReference type="EMBL" id="MFD1862151.1"/>
    </source>
</evidence>
<keyword evidence="2" id="KW-0032">Aminotransferase</keyword>
<gene>
    <name evidence="2" type="ORF">ACFSDB_04380</name>
</gene>
<dbReference type="PIRSF" id="PIRSF000390">
    <property type="entry name" value="PLP_StrS"/>
    <property type="match status" value="1"/>
</dbReference>
<keyword evidence="3" id="KW-1185">Reference proteome</keyword>
<dbReference type="PANTHER" id="PTHR30244">
    <property type="entry name" value="TRANSAMINASE"/>
    <property type="match status" value="1"/>
</dbReference>
<dbReference type="InterPro" id="IPR015422">
    <property type="entry name" value="PyrdxlP-dep_Trfase_small"/>
</dbReference>
<dbReference type="EMBL" id="JBHUFW010000004">
    <property type="protein sequence ID" value="MFD1862151.1"/>
    <property type="molecule type" value="Genomic_DNA"/>
</dbReference>
<dbReference type="Gene3D" id="3.90.1150.10">
    <property type="entry name" value="Aspartate Aminotransferase, domain 1"/>
    <property type="match status" value="1"/>
</dbReference>
<dbReference type="Gene3D" id="3.40.640.10">
    <property type="entry name" value="Type I PLP-dependent aspartate aminotransferase-like (Major domain)"/>
    <property type="match status" value="1"/>
</dbReference>
<evidence type="ECO:0000256" key="1">
    <source>
        <dbReference type="RuleBase" id="RU004508"/>
    </source>
</evidence>
<dbReference type="InterPro" id="IPR015424">
    <property type="entry name" value="PyrdxlP-dep_Trfase"/>
</dbReference>
<keyword evidence="2" id="KW-0808">Transferase</keyword>
<sequence length="400" mass="43682">MKILPIEQNSSTSFFIPATETKEKILLSTPHMTGNEMKYIQEAFASNWIAPVGPNVDKFEEELAAYTGAAGGAALSSGTAAIHLALHLLGIGKGDRVFCSSLTFVASANPILYEGAEPVFIDAEEETWNMSPVALRKAFLAAADEGKLPKAVVIVNLYGQSAQMDELLEICNEYGVPIVEDAAESLGSSYKGKSSGTFGKFGIFSFNGNKIITASSGGMLISNDTETIKKARFLASQAKDPAPYYKHHEIGYNYRLSNVLAGIGRAQLEAIDERVAARRAVYERYAAGLGDIEAIEFQPEPKGTFSNRWLTAFTLNPDLTALVPENIKRALAAEEIESRNVWNPLHSQELFKDAQFFSHGDGEAVSEKIFRHGLCLPSGSNMTEEQQERVIRVIRSLFNN</sequence>
<dbReference type="CDD" id="cd00616">
    <property type="entry name" value="AHBA_syn"/>
    <property type="match status" value="1"/>
</dbReference>
<comment type="caution">
    <text evidence="2">The sequence shown here is derived from an EMBL/GenBank/DDBJ whole genome shotgun (WGS) entry which is preliminary data.</text>
</comment>
<organism evidence="2 3">
    <name type="scientific">Planococcus chinensis</name>
    <dbReference type="NCBI Taxonomy" id="272917"/>
    <lineage>
        <taxon>Bacteria</taxon>
        <taxon>Bacillati</taxon>
        <taxon>Bacillota</taxon>
        <taxon>Bacilli</taxon>
        <taxon>Bacillales</taxon>
        <taxon>Caryophanaceae</taxon>
        <taxon>Planococcus</taxon>
    </lineage>
</organism>
<name>A0ABW4QF03_9BACL</name>
<dbReference type="SUPFAM" id="SSF53383">
    <property type="entry name" value="PLP-dependent transferases"/>
    <property type="match status" value="1"/>
</dbReference>
<dbReference type="PANTHER" id="PTHR30244:SF34">
    <property type="entry name" value="DTDP-4-AMINO-4,6-DIDEOXYGALACTOSE TRANSAMINASE"/>
    <property type="match status" value="1"/>
</dbReference>
<dbReference type="InterPro" id="IPR000653">
    <property type="entry name" value="DegT/StrS_aminotransferase"/>
</dbReference>
<dbReference type="GO" id="GO:0008483">
    <property type="term" value="F:transaminase activity"/>
    <property type="evidence" value="ECO:0007669"/>
    <property type="project" value="UniProtKB-KW"/>
</dbReference>
<proteinExistence type="inferred from homology"/>